<evidence type="ECO:0000313" key="9">
    <source>
        <dbReference type="Proteomes" id="UP000002026"/>
    </source>
</evidence>
<dbReference type="HOGENOM" id="CLU_050013_1_0_11"/>
<dbReference type="PROSITE" id="PS00584">
    <property type="entry name" value="PFKB_KINASES_2"/>
    <property type="match status" value="1"/>
</dbReference>
<feature type="domain" description="Carbohydrate kinase PfkB" evidence="7">
    <location>
        <begin position="15"/>
        <end position="306"/>
    </location>
</feature>
<evidence type="ECO:0000256" key="5">
    <source>
        <dbReference type="ARBA" id="ARBA00022840"/>
    </source>
</evidence>
<dbReference type="InterPro" id="IPR002173">
    <property type="entry name" value="Carboh/pur_kinase_PfkB_CS"/>
</dbReference>
<dbReference type="GO" id="GO:0008443">
    <property type="term" value="F:phosphofructokinase activity"/>
    <property type="evidence" value="ECO:0007669"/>
    <property type="project" value="TreeGrafter"/>
</dbReference>
<keyword evidence="4 8" id="KW-0418">Kinase</keyword>
<dbReference type="CDD" id="cd01164">
    <property type="entry name" value="FruK_PfkB_like"/>
    <property type="match status" value="1"/>
</dbReference>
<keyword evidence="3" id="KW-0547">Nucleotide-binding</keyword>
<accession>C7N618</accession>
<dbReference type="SUPFAM" id="SSF53613">
    <property type="entry name" value="Ribokinase-like"/>
    <property type="match status" value="1"/>
</dbReference>
<evidence type="ECO:0000256" key="4">
    <source>
        <dbReference type="ARBA" id="ARBA00022777"/>
    </source>
</evidence>
<evidence type="ECO:0000313" key="8">
    <source>
        <dbReference type="EMBL" id="ACV22353.1"/>
    </source>
</evidence>
<organism evidence="8 9">
    <name type="scientific">Slackia heliotrinireducens (strain ATCC 29202 / DSM 20476 / NCTC 11029 / RHS 1)</name>
    <name type="common">Peptococcus heliotrinreducens</name>
    <dbReference type="NCBI Taxonomy" id="471855"/>
    <lineage>
        <taxon>Bacteria</taxon>
        <taxon>Bacillati</taxon>
        <taxon>Actinomycetota</taxon>
        <taxon>Coriobacteriia</taxon>
        <taxon>Eggerthellales</taxon>
        <taxon>Eggerthellaceae</taxon>
        <taxon>Slackia</taxon>
    </lineage>
</organism>
<dbReference type="PIRSF" id="PIRSF000535">
    <property type="entry name" value="1PFK/6PFK/LacC"/>
    <property type="match status" value="1"/>
</dbReference>
<dbReference type="PANTHER" id="PTHR46566:SF1">
    <property type="entry name" value="1-PHOSPHOFRUCTOKINASE"/>
    <property type="match status" value="1"/>
</dbReference>
<keyword evidence="5" id="KW-0067">ATP-binding</keyword>
<dbReference type="InterPro" id="IPR017583">
    <property type="entry name" value="Tagatose/fructose_Pkinase"/>
</dbReference>
<reference evidence="8 9" key="1">
    <citation type="journal article" date="2009" name="Stand. Genomic Sci.">
        <title>Complete genome sequence of Slackia heliotrinireducens type strain (RHS 1).</title>
        <authorList>
            <person name="Pukall R."/>
            <person name="Lapidus A."/>
            <person name="Nolan M."/>
            <person name="Copeland A."/>
            <person name="Glavina Del Rio T."/>
            <person name="Lucas S."/>
            <person name="Chen F."/>
            <person name="Tice H."/>
            <person name="Cheng J.F."/>
            <person name="Chertkov O."/>
            <person name="Bruce D."/>
            <person name="Goodwin L."/>
            <person name="Kuske C."/>
            <person name="Brettin T."/>
            <person name="Detter J.C."/>
            <person name="Han C."/>
            <person name="Pitluck S."/>
            <person name="Pati A."/>
            <person name="Mavrommatis K."/>
            <person name="Ivanova N."/>
            <person name="Ovchinnikova G."/>
            <person name="Chen A."/>
            <person name="Palaniappan K."/>
            <person name="Schneider S."/>
            <person name="Rohde M."/>
            <person name="Chain P."/>
            <person name="D'haeseleer P."/>
            <person name="Goker M."/>
            <person name="Bristow J."/>
            <person name="Eisen J.A."/>
            <person name="Markowitz V."/>
            <person name="Kyrpides N.C."/>
            <person name="Klenk H.P."/>
            <person name="Hugenholtz P."/>
        </authorList>
    </citation>
    <scope>NUCLEOTIDE SEQUENCE [LARGE SCALE GENOMIC DNA]</scope>
    <source>
        <strain evidence="9">ATCC 29202 / DSM 20476 / NCTC 11029 / RHS 1</strain>
    </source>
</reference>
<dbReference type="Pfam" id="PF00294">
    <property type="entry name" value="PfkB"/>
    <property type="match status" value="1"/>
</dbReference>
<dbReference type="EMBL" id="CP001684">
    <property type="protein sequence ID" value="ACV22353.1"/>
    <property type="molecule type" value="Genomic_DNA"/>
</dbReference>
<proteinExistence type="inferred from homology"/>
<gene>
    <name evidence="8" type="ordered locus">Shel_13290</name>
</gene>
<dbReference type="InterPro" id="IPR011611">
    <property type="entry name" value="PfkB_dom"/>
</dbReference>
<dbReference type="NCBIfam" id="TIGR03168">
    <property type="entry name" value="1-PFK"/>
    <property type="match status" value="1"/>
</dbReference>
<keyword evidence="9" id="KW-1185">Reference proteome</keyword>
<evidence type="ECO:0000256" key="1">
    <source>
        <dbReference type="ARBA" id="ARBA00010688"/>
    </source>
</evidence>
<keyword evidence="2 6" id="KW-0808">Transferase</keyword>
<dbReference type="AlphaFoldDB" id="C7N618"/>
<dbReference type="STRING" id="471855.Shel_13290"/>
<dbReference type="RefSeq" id="WP_012798455.1">
    <property type="nucleotide sequence ID" value="NC_013165.1"/>
</dbReference>
<dbReference type="KEGG" id="shi:Shel_13290"/>
<dbReference type="Gene3D" id="3.40.1190.20">
    <property type="match status" value="1"/>
</dbReference>
<name>C7N618_SLAHD</name>
<dbReference type="InterPro" id="IPR029056">
    <property type="entry name" value="Ribokinase-like"/>
</dbReference>
<evidence type="ECO:0000259" key="7">
    <source>
        <dbReference type="Pfam" id="PF00294"/>
    </source>
</evidence>
<dbReference type="Proteomes" id="UP000002026">
    <property type="component" value="Chromosome"/>
</dbReference>
<comment type="similarity">
    <text evidence="1">Belongs to the carbohydrate kinase PfkB family.</text>
</comment>
<dbReference type="GO" id="GO:0005829">
    <property type="term" value="C:cytosol"/>
    <property type="evidence" value="ECO:0007669"/>
    <property type="project" value="TreeGrafter"/>
</dbReference>
<evidence type="ECO:0000256" key="2">
    <source>
        <dbReference type="ARBA" id="ARBA00022679"/>
    </source>
</evidence>
<evidence type="ECO:0000256" key="3">
    <source>
        <dbReference type="ARBA" id="ARBA00022741"/>
    </source>
</evidence>
<sequence length="318" mass="33116">MIYTVTFNPALDCVVRVSNVKHGIVNRCVQQDIYYGGKGVNVSVVLNNIGIPNKALGFAAGPTGQALLTGIESMGVDHDFVMLPEGQTRINVKMVEIADADDVYAAGEETAINASGPNIDAASLSALNETLEQTREGDIVVLSGAAHKSVPVDAYASIVAAQAAKGVRTVVDVTGPVLDCALSAGPFLVKPNDEEIAEILDVEDPTFDQIVEGARMLQEKGAVNVIVSLGSKGSVLLDEFGNLHQAPLIKGKLVNSVGAGDSMVAGFVGGYQQAVEAGLSGYERYEHAFKLAQACGSATAFSAGLAEKDLVDELLARL</sequence>
<evidence type="ECO:0000256" key="6">
    <source>
        <dbReference type="PIRNR" id="PIRNR000535"/>
    </source>
</evidence>
<dbReference type="PANTHER" id="PTHR46566">
    <property type="entry name" value="1-PHOSPHOFRUCTOKINASE-RELATED"/>
    <property type="match status" value="1"/>
</dbReference>
<protein>
    <submittedName>
        <fullName evidence="8">1-phosphofructokinase</fullName>
    </submittedName>
</protein>
<dbReference type="eggNOG" id="COG1105">
    <property type="taxonomic scope" value="Bacteria"/>
</dbReference>
<dbReference type="GO" id="GO:0005524">
    <property type="term" value="F:ATP binding"/>
    <property type="evidence" value="ECO:0007669"/>
    <property type="project" value="UniProtKB-KW"/>
</dbReference>